<comment type="function">
    <text evidence="5">Catalyzes the conversion of 1-hydroxy-2-methyl-2-(E)-butenyl 4-diphosphate (HMBPP) into a mixture of isopentenyl diphosphate (IPP) and dimethylallyl diphosphate (DMAPP). Acts in the terminal step of the DOXP/MEP pathway for isoprenoid precursor biosynthesis.</text>
</comment>
<keyword evidence="3 5" id="KW-0408">Iron</keyword>
<feature type="binding site" evidence="5">
    <location>
        <position position="44"/>
    </location>
    <ligand>
        <name>isopentenyl diphosphate</name>
        <dbReference type="ChEBI" id="CHEBI:128769"/>
    </ligand>
</feature>
<dbReference type="AlphaFoldDB" id="A0AA43UB22"/>
<feature type="binding site" evidence="5">
    <location>
        <position position="96"/>
    </location>
    <ligand>
        <name>[4Fe-4S] cluster</name>
        <dbReference type="ChEBI" id="CHEBI:49883"/>
    </ligand>
</feature>
<feature type="binding site" evidence="5">
    <location>
        <position position="75"/>
    </location>
    <ligand>
        <name>dimethylallyl diphosphate</name>
        <dbReference type="ChEBI" id="CHEBI:57623"/>
    </ligand>
</feature>
<dbReference type="InterPro" id="IPR003451">
    <property type="entry name" value="LytB/IspH"/>
</dbReference>
<dbReference type="PANTHER" id="PTHR30426:SF0">
    <property type="entry name" value="4-HYDROXY-3-METHYLBUT-2-ENYL DIPHOSPHATE REDUCTASE"/>
    <property type="match status" value="1"/>
</dbReference>
<keyword evidence="5 6" id="KW-0560">Oxidoreductase</keyword>
<feature type="binding site" evidence="5">
    <location>
        <position position="221"/>
    </location>
    <ligand>
        <name>[4Fe-4S] cluster</name>
        <dbReference type="ChEBI" id="CHEBI:49883"/>
    </ligand>
</feature>
<comment type="caution">
    <text evidence="6">The sequence shown here is derived from an EMBL/GenBank/DDBJ whole genome shotgun (WGS) entry which is preliminary data.</text>
</comment>
<comment type="pathway">
    <text evidence="5">Isoprenoid biosynthesis; isopentenyl diphosphate biosynthesis via DXP pathway; isopentenyl diphosphate from 1-deoxy-D-xylulose 5-phosphate: step 6/6.</text>
</comment>
<keyword evidence="1 5" id="KW-0004">4Fe-4S</keyword>
<proteinExistence type="inferred from homology"/>
<sequence length="370" mass="39725">MPAKVKIQRAESAGACYGVVRALELTEKAIDECEQVSTFGEIIHNPIVVSGFAEKGVSVIKEASEASGTVVLRSHGVRPSVEEEIAARANVIDATCPYVKKAQLAARKLGEKHPTVIVVGEEGHPEVEAIVEYANQTCANVILAPSLESLPDKLGPSVGIVSQTTQSESTFSEIVSAVKSRMHKGDDELFSGKENSTASRENSDLHKGDDELFLEIKNTICHATQERQEAALSLSSKAQAMIVLGGKKSANTRRLFELCEKNCDHCFHVESKDEFPAMISEIKALIGDDEFCAGKQKCGATCENPALQKGDDECCSSLQKGDDECCASRSRSFNQDESDDCEFLIGITAGASTPATQIDELEAALRAELA</sequence>
<feature type="binding site" evidence="5">
    <location>
        <position position="352"/>
    </location>
    <ligand>
        <name>isopentenyl diphosphate</name>
        <dbReference type="ChEBI" id="CHEBI:128769"/>
    </ligand>
</feature>
<feature type="binding site" evidence="5">
    <location>
        <position position="75"/>
    </location>
    <ligand>
        <name>isopentenyl diphosphate</name>
        <dbReference type="ChEBI" id="CHEBI:128769"/>
    </ligand>
</feature>
<feature type="active site" description="Proton donor" evidence="5">
    <location>
        <position position="126"/>
    </location>
</feature>
<dbReference type="Gene3D" id="3.40.1010.20">
    <property type="entry name" value="4-hydroxy-3-methylbut-2-enyl diphosphate reductase, catalytic domain"/>
    <property type="match status" value="2"/>
</dbReference>
<keyword evidence="5" id="KW-0414">Isoprene biosynthesis</keyword>
<dbReference type="PANTHER" id="PTHR30426">
    <property type="entry name" value="4-HYDROXY-3-METHYLBUT-2-ENYL DIPHOSPHATE REDUCTASE"/>
    <property type="match status" value="1"/>
</dbReference>
<feature type="binding site" evidence="5">
    <location>
        <position position="44"/>
    </location>
    <ligand>
        <name>dimethylallyl diphosphate</name>
        <dbReference type="ChEBI" id="CHEBI:57623"/>
    </ligand>
</feature>
<evidence type="ECO:0000313" key="7">
    <source>
        <dbReference type="Proteomes" id="UP001168575"/>
    </source>
</evidence>
<accession>A0AA43UB22</accession>
<organism evidence="6 7">
    <name type="scientific">Phoenicibacter congonensis</name>
    <dbReference type="NCBI Taxonomy" id="1944646"/>
    <lineage>
        <taxon>Bacteria</taxon>
        <taxon>Bacillati</taxon>
        <taxon>Actinomycetota</taxon>
        <taxon>Coriobacteriia</taxon>
        <taxon>Eggerthellales</taxon>
        <taxon>Eggerthellaceae</taxon>
        <taxon>Phoenicibacter</taxon>
    </lineage>
</organism>
<evidence type="ECO:0000256" key="2">
    <source>
        <dbReference type="ARBA" id="ARBA00022723"/>
    </source>
</evidence>
<feature type="binding site" evidence="5">
    <location>
        <position position="352"/>
    </location>
    <ligand>
        <name>(2E)-4-hydroxy-3-methylbut-2-enyl diphosphate</name>
        <dbReference type="ChEBI" id="CHEBI:128753"/>
    </ligand>
</feature>
<gene>
    <name evidence="5 6" type="primary">ispH</name>
    <name evidence="6" type="ORF">Q3982_03560</name>
</gene>
<comment type="similarity">
    <text evidence="5">Belongs to the IspH family.</text>
</comment>
<dbReference type="GO" id="GO:0019288">
    <property type="term" value="P:isopentenyl diphosphate biosynthetic process, methylerythritol 4-phosphate pathway"/>
    <property type="evidence" value="ECO:0007669"/>
    <property type="project" value="UniProtKB-UniRule"/>
</dbReference>
<dbReference type="Proteomes" id="UP001168575">
    <property type="component" value="Unassembled WGS sequence"/>
</dbReference>
<feature type="binding site" evidence="5">
    <location>
        <position position="249"/>
    </location>
    <ligand>
        <name>isopentenyl diphosphate</name>
        <dbReference type="ChEBI" id="CHEBI:128769"/>
    </ligand>
</feature>
<protein>
    <recommendedName>
        <fullName evidence="5">4-hydroxy-3-methylbut-2-enyl diphosphate reductase</fullName>
        <shortName evidence="5">HMBPP reductase</shortName>
        <ecNumber evidence="5">1.17.7.4</ecNumber>
    </recommendedName>
</protein>
<comment type="caution">
    <text evidence="5">Lacks conserved residue(s) required for the propagation of feature annotation.</text>
</comment>
<dbReference type="CDD" id="cd13944">
    <property type="entry name" value="lytB_ispH"/>
    <property type="match status" value="1"/>
</dbReference>
<feature type="binding site" evidence="5">
    <location>
        <position position="249"/>
    </location>
    <ligand>
        <name>dimethylallyl diphosphate</name>
        <dbReference type="ChEBI" id="CHEBI:57623"/>
    </ligand>
</feature>
<dbReference type="GO" id="GO:0051745">
    <property type="term" value="F:4-hydroxy-3-methylbut-2-enyl diphosphate reductase activity"/>
    <property type="evidence" value="ECO:0007669"/>
    <property type="project" value="UniProtKB-UniRule"/>
</dbReference>
<keyword evidence="2 5" id="KW-0479">Metal-binding</keyword>
<reference evidence="6" key="1">
    <citation type="submission" date="2023-07" db="EMBL/GenBank/DDBJ databases">
        <title>Between Cages and Wild: Unraveling the Impact of Captivity on Animal Microbiomes and Antimicrobial Resistance.</title>
        <authorList>
            <person name="Schmartz G.P."/>
            <person name="Rehner J."/>
            <person name="Schuff M.J."/>
            <person name="Becker S.L."/>
            <person name="Kravczyk M."/>
            <person name="Gurevich A."/>
            <person name="Francke R."/>
            <person name="Mueller R."/>
            <person name="Keller V."/>
            <person name="Keller A."/>
        </authorList>
    </citation>
    <scope>NUCLEOTIDE SEQUENCE</scope>
    <source>
        <strain evidence="6">S12M_St_49</strain>
    </source>
</reference>
<evidence type="ECO:0000256" key="5">
    <source>
        <dbReference type="HAMAP-Rule" id="MF_00191"/>
    </source>
</evidence>
<feature type="binding site" evidence="5">
    <location>
        <position position="249"/>
    </location>
    <ligand>
        <name>(2E)-4-hydroxy-3-methylbut-2-enyl diphosphate</name>
        <dbReference type="ChEBI" id="CHEBI:128753"/>
    </ligand>
</feature>
<dbReference type="GO" id="GO:0051539">
    <property type="term" value="F:4 iron, 4 sulfur cluster binding"/>
    <property type="evidence" value="ECO:0007669"/>
    <property type="project" value="UniProtKB-UniRule"/>
</dbReference>
<feature type="binding site" evidence="5">
    <location>
        <position position="164"/>
    </location>
    <ligand>
        <name>(2E)-4-hydroxy-3-methylbut-2-enyl diphosphate</name>
        <dbReference type="ChEBI" id="CHEBI:128753"/>
    </ligand>
</feature>
<feature type="binding site" evidence="5">
    <location>
        <position position="251"/>
    </location>
    <ligand>
        <name>(2E)-4-hydroxy-3-methylbut-2-enyl diphosphate</name>
        <dbReference type="ChEBI" id="CHEBI:128753"/>
    </ligand>
</feature>
<feature type="binding site" evidence="5">
    <location>
        <position position="124"/>
    </location>
    <ligand>
        <name>isopentenyl diphosphate</name>
        <dbReference type="ChEBI" id="CHEBI:128769"/>
    </ligand>
</feature>
<keyword evidence="4 5" id="KW-0411">Iron-sulfur</keyword>
<feature type="binding site" evidence="5">
    <location>
        <position position="251"/>
    </location>
    <ligand>
        <name>dimethylallyl diphosphate</name>
        <dbReference type="ChEBI" id="CHEBI:57623"/>
    </ligand>
</feature>
<feature type="binding site" evidence="5">
    <location>
        <position position="251"/>
    </location>
    <ligand>
        <name>isopentenyl diphosphate</name>
        <dbReference type="ChEBI" id="CHEBI:128769"/>
    </ligand>
</feature>
<keyword evidence="7" id="KW-1185">Reference proteome</keyword>
<name>A0AA43UB22_9ACTN</name>
<evidence type="ECO:0000256" key="4">
    <source>
        <dbReference type="ARBA" id="ARBA00023014"/>
    </source>
</evidence>
<evidence type="ECO:0000256" key="3">
    <source>
        <dbReference type="ARBA" id="ARBA00023004"/>
    </source>
</evidence>
<feature type="binding site" evidence="5">
    <location>
        <position position="124"/>
    </location>
    <ligand>
        <name>(2E)-4-hydroxy-3-methylbut-2-enyl diphosphate</name>
        <dbReference type="ChEBI" id="CHEBI:128753"/>
    </ligand>
</feature>
<evidence type="ECO:0000256" key="1">
    <source>
        <dbReference type="ARBA" id="ARBA00022485"/>
    </source>
</evidence>
<comment type="catalytic activity">
    <reaction evidence="5">
        <text>isopentenyl diphosphate + 2 oxidized [2Fe-2S]-[ferredoxin] + H2O = (2E)-4-hydroxy-3-methylbut-2-enyl diphosphate + 2 reduced [2Fe-2S]-[ferredoxin] + 2 H(+)</text>
        <dbReference type="Rhea" id="RHEA:24488"/>
        <dbReference type="Rhea" id="RHEA-COMP:10000"/>
        <dbReference type="Rhea" id="RHEA-COMP:10001"/>
        <dbReference type="ChEBI" id="CHEBI:15377"/>
        <dbReference type="ChEBI" id="CHEBI:15378"/>
        <dbReference type="ChEBI" id="CHEBI:33737"/>
        <dbReference type="ChEBI" id="CHEBI:33738"/>
        <dbReference type="ChEBI" id="CHEBI:128753"/>
        <dbReference type="ChEBI" id="CHEBI:128769"/>
        <dbReference type="EC" id="1.17.7.4"/>
    </reaction>
</comment>
<dbReference type="HAMAP" id="MF_00191">
    <property type="entry name" value="IspH"/>
    <property type="match status" value="1"/>
</dbReference>
<dbReference type="GO" id="GO:0016114">
    <property type="term" value="P:terpenoid biosynthetic process"/>
    <property type="evidence" value="ECO:0007669"/>
    <property type="project" value="UniProtKB-UniRule"/>
</dbReference>
<feature type="binding site" evidence="5">
    <location>
        <position position="75"/>
    </location>
    <ligand>
        <name>(2E)-4-hydroxy-3-methylbut-2-enyl diphosphate</name>
        <dbReference type="ChEBI" id="CHEBI:128753"/>
    </ligand>
</feature>
<dbReference type="EMBL" id="JAUMVS010000043">
    <property type="protein sequence ID" value="MDO4841737.1"/>
    <property type="molecule type" value="Genomic_DNA"/>
</dbReference>
<dbReference type="Pfam" id="PF02401">
    <property type="entry name" value="LYTB"/>
    <property type="match status" value="1"/>
</dbReference>
<feature type="binding site" evidence="5">
    <location>
        <position position="44"/>
    </location>
    <ligand>
        <name>(2E)-4-hydroxy-3-methylbut-2-enyl diphosphate</name>
        <dbReference type="ChEBI" id="CHEBI:128753"/>
    </ligand>
</feature>
<feature type="binding site" evidence="5">
    <location>
        <position position="16"/>
    </location>
    <ligand>
        <name>[4Fe-4S] cluster</name>
        <dbReference type="ChEBI" id="CHEBI:49883"/>
    </ligand>
</feature>
<dbReference type="GO" id="GO:0046872">
    <property type="term" value="F:metal ion binding"/>
    <property type="evidence" value="ECO:0007669"/>
    <property type="project" value="UniProtKB-KW"/>
</dbReference>
<dbReference type="GO" id="GO:0050992">
    <property type="term" value="P:dimethylallyl diphosphate biosynthetic process"/>
    <property type="evidence" value="ECO:0007669"/>
    <property type="project" value="UniProtKB-UniRule"/>
</dbReference>
<comment type="pathway">
    <text evidence="5">Isoprenoid biosynthesis; dimethylallyl diphosphate biosynthesis; dimethylallyl diphosphate from (2E)-4-hydroxy-3-methylbutenyl diphosphate: step 1/1.</text>
</comment>
<dbReference type="EC" id="1.17.7.4" evidence="5"/>
<comment type="cofactor">
    <cofactor evidence="5">
        <name>[4Fe-4S] cluster</name>
        <dbReference type="ChEBI" id="CHEBI:49883"/>
    </cofactor>
    <text evidence="5">Binds 1 [4Fe-4S] cluster per subunit.</text>
</comment>
<feature type="binding site" evidence="5">
    <location>
        <position position="124"/>
    </location>
    <ligand>
        <name>dimethylallyl diphosphate</name>
        <dbReference type="ChEBI" id="CHEBI:57623"/>
    </ligand>
</feature>
<comment type="catalytic activity">
    <reaction evidence="5">
        <text>dimethylallyl diphosphate + 2 oxidized [2Fe-2S]-[ferredoxin] + H2O = (2E)-4-hydroxy-3-methylbut-2-enyl diphosphate + 2 reduced [2Fe-2S]-[ferredoxin] + 2 H(+)</text>
        <dbReference type="Rhea" id="RHEA:24825"/>
        <dbReference type="Rhea" id="RHEA-COMP:10000"/>
        <dbReference type="Rhea" id="RHEA-COMP:10001"/>
        <dbReference type="ChEBI" id="CHEBI:15377"/>
        <dbReference type="ChEBI" id="CHEBI:15378"/>
        <dbReference type="ChEBI" id="CHEBI:33737"/>
        <dbReference type="ChEBI" id="CHEBI:33738"/>
        <dbReference type="ChEBI" id="CHEBI:57623"/>
        <dbReference type="ChEBI" id="CHEBI:128753"/>
        <dbReference type="EC" id="1.17.7.4"/>
    </reaction>
</comment>
<feature type="binding site" evidence="5">
    <location>
        <position position="352"/>
    </location>
    <ligand>
        <name>dimethylallyl diphosphate</name>
        <dbReference type="ChEBI" id="CHEBI:57623"/>
    </ligand>
</feature>
<dbReference type="NCBIfam" id="TIGR00216">
    <property type="entry name" value="ispH_lytB"/>
    <property type="match status" value="1"/>
</dbReference>
<dbReference type="Gene3D" id="3.40.50.11270">
    <property type="match status" value="1"/>
</dbReference>
<evidence type="ECO:0000313" key="6">
    <source>
        <dbReference type="EMBL" id="MDO4841737.1"/>
    </source>
</evidence>